<feature type="domain" description="SSD" evidence="13">
    <location>
        <begin position="608"/>
        <end position="712"/>
    </location>
</feature>
<comment type="subcellular location">
    <subcellularLocation>
        <location evidence="1">Membrane</location>
        <topology evidence="1">Multi-pass membrane protein</topology>
    </subcellularLocation>
</comment>
<name>A0A9N9BJ13_9GLOM</name>
<feature type="chain" id="PRO_5040306959" evidence="12">
    <location>
        <begin position="28"/>
        <end position="712"/>
    </location>
</feature>
<dbReference type="PROSITE" id="PS50156">
    <property type="entry name" value="SSD"/>
    <property type="match status" value="1"/>
</dbReference>
<dbReference type="Pfam" id="PF16414">
    <property type="entry name" value="NPC1_N"/>
    <property type="match status" value="1"/>
</dbReference>
<dbReference type="AlphaFoldDB" id="A0A9N9BJ13"/>
<comment type="similarity">
    <text evidence="2">Belongs to the patched family.</text>
</comment>
<comment type="caution">
    <text evidence="14">The sequence shown here is derived from an EMBL/GenBank/DDBJ whole genome shotgun (WGS) entry which is preliminary data.</text>
</comment>
<feature type="transmembrane region" description="Helical" evidence="11">
    <location>
        <begin position="374"/>
        <end position="393"/>
    </location>
</feature>
<feature type="non-terminal residue" evidence="14">
    <location>
        <position position="1"/>
    </location>
</feature>
<evidence type="ECO:0000313" key="15">
    <source>
        <dbReference type="Proteomes" id="UP000789342"/>
    </source>
</evidence>
<gene>
    <name evidence="14" type="ORF">AMORRO_LOCUS6225</name>
</gene>
<evidence type="ECO:0000313" key="14">
    <source>
        <dbReference type="EMBL" id="CAG8565633.1"/>
    </source>
</evidence>
<dbReference type="EMBL" id="CAJVPV010004053">
    <property type="protein sequence ID" value="CAG8565633.1"/>
    <property type="molecule type" value="Genomic_DNA"/>
</dbReference>
<dbReference type="GO" id="GO:0016020">
    <property type="term" value="C:membrane"/>
    <property type="evidence" value="ECO:0007669"/>
    <property type="project" value="UniProtKB-SubCell"/>
</dbReference>
<keyword evidence="3" id="KW-0813">Transport</keyword>
<evidence type="ECO:0000259" key="13">
    <source>
        <dbReference type="PROSITE" id="PS50156"/>
    </source>
</evidence>
<dbReference type="InterPro" id="IPR032190">
    <property type="entry name" value="NPC1_N"/>
</dbReference>
<dbReference type="InterPro" id="IPR053956">
    <property type="entry name" value="NPC1_MLD"/>
</dbReference>
<evidence type="ECO:0000256" key="12">
    <source>
        <dbReference type="SAM" id="SignalP"/>
    </source>
</evidence>
<dbReference type="GO" id="GO:0032934">
    <property type="term" value="F:sterol binding"/>
    <property type="evidence" value="ECO:0007669"/>
    <property type="project" value="TreeGrafter"/>
</dbReference>
<dbReference type="InterPro" id="IPR053958">
    <property type="entry name" value="HMGCR/SNAP/NPC1-like_SSD"/>
</dbReference>
<dbReference type="GO" id="GO:0015918">
    <property type="term" value="P:sterol transport"/>
    <property type="evidence" value="ECO:0007669"/>
    <property type="project" value="TreeGrafter"/>
</dbReference>
<evidence type="ECO:0000256" key="2">
    <source>
        <dbReference type="ARBA" id="ARBA00005585"/>
    </source>
</evidence>
<proteinExistence type="inferred from homology"/>
<evidence type="ECO:0000256" key="6">
    <source>
        <dbReference type="ARBA" id="ARBA00022989"/>
    </source>
</evidence>
<keyword evidence="15" id="KW-1185">Reference proteome</keyword>
<feature type="transmembrane region" description="Helical" evidence="11">
    <location>
        <begin position="609"/>
        <end position="630"/>
    </location>
</feature>
<evidence type="ECO:0000256" key="9">
    <source>
        <dbReference type="ARBA" id="ARBA00023157"/>
    </source>
</evidence>
<protein>
    <submittedName>
        <fullName evidence="14">7281_t:CDS:1</fullName>
    </submittedName>
</protein>
<accession>A0A9N9BJ13</accession>
<feature type="signal peptide" evidence="12">
    <location>
        <begin position="1"/>
        <end position="27"/>
    </location>
</feature>
<keyword evidence="7" id="KW-0445">Lipid transport</keyword>
<sequence>MKHLFSLSLVGCSLVLWFVLTITTSFASEIHQEGYCVMRGQCGSKISFGKQLNCPYNEPAVEVACNSCMLNCKGLRSYKQLRALLLSLPDEDLRSKLVEICGAQFENSKTCCDAGQLEDLEVNIKQVETLIGSCPACWKNFLYFFCTFTCSPNQSTFVNVTSTGISKDSMTIVTSVDFFVGEDQGRGFYDSCKDIKFTATNGYVMDFIGGGAKNYHDMLIYLGTERPMGSPFQIDFPLVDPSGAMTPYNDPAKQCNDTDINYRCSCVDCESVCPILDPTPDEYPSCHVGSLDCWSFGIVMISSVILILVIIKFWYGRSQKLDNSGFVRVPVSEAEAEAELLNSGNSRHYLLNAILQEYFYQQGYICARYPWKTIFLAFLFVSLASTGWLFFAVETDPVRLWVAPNSDAATQKEFFDKSFGPFYRTQQIFITNRDPTQSVVSYENLKSLFIMEQQIRKLESYPDHLTLQDLCFHPNGDACIVQSVAGYWQSQVEKLKPDTWQDEFEMCTNTPSYCLPDFQQPLKPDMILGGFDDKNYISAKAFVLTFVLNNYVNERRIGMAEEWEKSLREYLEDVIEGKNNDINMTQLRISFSTESSLEIELNKSTNTDILTIAISYIVMFLYASFALGNTTTFPRTIIDSKFMLGISGIVIVLASVSTSVGIFSFLKIKVTLIIAEVIPFLVLAVGVDNIFILNHEFERLTLKSLGRESVEE</sequence>
<keyword evidence="6 11" id="KW-1133">Transmembrane helix</keyword>
<evidence type="ECO:0000256" key="8">
    <source>
        <dbReference type="ARBA" id="ARBA00023136"/>
    </source>
</evidence>
<evidence type="ECO:0000256" key="11">
    <source>
        <dbReference type="SAM" id="Phobius"/>
    </source>
</evidence>
<dbReference type="OrthoDB" id="6510177at2759"/>
<evidence type="ECO:0000256" key="5">
    <source>
        <dbReference type="ARBA" id="ARBA00022729"/>
    </source>
</evidence>
<keyword evidence="5 12" id="KW-0732">Signal</keyword>
<dbReference type="Pfam" id="PF22314">
    <property type="entry name" value="NPC1_MLD"/>
    <property type="match status" value="1"/>
</dbReference>
<dbReference type="Pfam" id="PF12349">
    <property type="entry name" value="Sterol-sensing"/>
    <property type="match status" value="1"/>
</dbReference>
<dbReference type="SUPFAM" id="SSF82866">
    <property type="entry name" value="Multidrug efflux transporter AcrB transmembrane domain"/>
    <property type="match status" value="1"/>
</dbReference>
<organism evidence="14 15">
    <name type="scientific">Acaulospora morrowiae</name>
    <dbReference type="NCBI Taxonomy" id="94023"/>
    <lineage>
        <taxon>Eukaryota</taxon>
        <taxon>Fungi</taxon>
        <taxon>Fungi incertae sedis</taxon>
        <taxon>Mucoromycota</taxon>
        <taxon>Glomeromycotina</taxon>
        <taxon>Glomeromycetes</taxon>
        <taxon>Diversisporales</taxon>
        <taxon>Acaulosporaceae</taxon>
        <taxon>Acaulospora</taxon>
    </lineage>
</organism>
<keyword evidence="9" id="KW-1015">Disulfide bond</keyword>
<evidence type="ECO:0000256" key="3">
    <source>
        <dbReference type="ARBA" id="ARBA00022448"/>
    </source>
</evidence>
<evidence type="ECO:0000256" key="4">
    <source>
        <dbReference type="ARBA" id="ARBA00022692"/>
    </source>
</evidence>
<feature type="transmembrane region" description="Helical" evidence="11">
    <location>
        <begin position="294"/>
        <end position="315"/>
    </location>
</feature>
<evidence type="ECO:0000256" key="10">
    <source>
        <dbReference type="ARBA" id="ARBA00023180"/>
    </source>
</evidence>
<keyword evidence="8 11" id="KW-0472">Membrane</keyword>
<reference evidence="14" key="1">
    <citation type="submission" date="2021-06" db="EMBL/GenBank/DDBJ databases">
        <authorList>
            <person name="Kallberg Y."/>
            <person name="Tangrot J."/>
            <person name="Rosling A."/>
        </authorList>
    </citation>
    <scope>NUCLEOTIDE SEQUENCE</scope>
    <source>
        <strain evidence="14">CL551</strain>
    </source>
</reference>
<dbReference type="PANTHER" id="PTHR45727:SF2">
    <property type="entry name" value="NPC INTRACELLULAR CHOLESTEROL TRANSPORTER 1"/>
    <property type="match status" value="1"/>
</dbReference>
<feature type="transmembrane region" description="Helical" evidence="11">
    <location>
        <begin position="642"/>
        <end position="666"/>
    </location>
</feature>
<feature type="transmembrane region" description="Helical" evidence="11">
    <location>
        <begin position="672"/>
        <end position="693"/>
    </location>
</feature>
<dbReference type="PANTHER" id="PTHR45727">
    <property type="entry name" value="NPC INTRACELLULAR CHOLESTEROL TRANSPORTER 1"/>
    <property type="match status" value="1"/>
</dbReference>
<keyword evidence="10" id="KW-0325">Glycoprotein</keyword>
<dbReference type="InterPro" id="IPR000731">
    <property type="entry name" value="SSD"/>
</dbReference>
<keyword evidence="4 11" id="KW-0812">Transmembrane</keyword>
<evidence type="ECO:0000256" key="7">
    <source>
        <dbReference type="ARBA" id="ARBA00023055"/>
    </source>
</evidence>
<evidence type="ECO:0000256" key="1">
    <source>
        <dbReference type="ARBA" id="ARBA00004141"/>
    </source>
</evidence>
<dbReference type="Proteomes" id="UP000789342">
    <property type="component" value="Unassembled WGS sequence"/>
</dbReference>